<dbReference type="PANTHER" id="PTHR43701">
    <property type="entry name" value="MEMBRANE TRANSPORTER PROTEIN MJ0441-RELATED"/>
    <property type="match status" value="1"/>
</dbReference>
<dbReference type="InterPro" id="IPR051598">
    <property type="entry name" value="TSUP/Inactive_protease-like"/>
</dbReference>
<evidence type="ECO:0000256" key="4">
    <source>
        <dbReference type="ARBA" id="ARBA00022989"/>
    </source>
</evidence>
<keyword evidence="6" id="KW-1003">Cell membrane</keyword>
<reference evidence="7" key="1">
    <citation type="journal article" date="2014" name="Int. J. Syst. Evol. Microbiol.">
        <title>Complete genome sequence of Corynebacterium casei LMG S-19264T (=DSM 44701T), isolated from a smear-ripened cheese.</title>
        <authorList>
            <consortium name="US DOE Joint Genome Institute (JGI-PGF)"/>
            <person name="Walter F."/>
            <person name="Albersmeier A."/>
            <person name="Kalinowski J."/>
            <person name="Ruckert C."/>
        </authorList>
    </citation>
    <scope>NUCLEOTIDE SEQUENCE</scope>
    <source>
        <strain evidence="7">KCTC 22164</strain>
    </source>
</reference>
<evidence type="ECO:0000256" key="5">
    <source>
        <dbReference type="ARBA" id="ARBA00023136"/>
    </source>
</evidence>
<evidence type="ECO:0000256" key="6">
    <source>
        <dbReference type="RuleBase" id="RU363041"/>
    </source>
</evidence>
<keyword evidence="3 6" id="KW-0812">Transmembrane</keyword>
<feature type="transmembrane region" description="Helical" evidence="6">
    <location>
        <begin position="65"/>
        <end position="87"/>
    </location>
</feature>
<comment type="subcellular location">
    <subcellularLocation>
        <location evidence="6">Cell membrane</location>
        <topology evidence="6">Multi-pass membrane protein</topology>
    </subcellularLocation>
    <subcellularLocation>
        <location evidence="1">Membrane</location>
        <topology evidence="1">Multi-pass membrane protein</topology>
    </subcellularLocation>
</comment>
<dbReference type="Pfam" id="PF01925">
    <property type="entry name" value="TauE"/>
    <property type="match status" value="1"/>
</dbReference>
<sequence>MVLGALAFAWLILLCVQSDLTLLLKDYGLFTFLGIFGAIFANATGAGGGVVFVPFFNHLNFAPQAIVATSFGIQCCGMTAGAITWYLHATSEHARDPQWQVLGRGLAVVTPAALCGIWLAQYGGNAIPALSLLRGNLDHLHLGFGIFSIVLALAIYGSVALLNRTVTLTALSQADVFWLPVVGFVGGLITAWLSVGVGELVAVYLIIRGFNVTMSIALAVILSAVSVWAAIGFHLSVTQAVVWQVVLFAGAGAVLGGVIAKYLVLAFSPKHLKIFFGTWVLVLGVSGLPVY</sequence>
<comment type="caution">
    <text evidence="7">The sequence shown here is derived from an EMBL/GenBank/DDBJ whole genome shotgun (WGS) entry which is preliminary data.</text>
</comment>
<dbReference type="AlphaFoldDB" id="A0A918JPD2"/>
<evidence type="ECO:0000256" key="3">
    <source>
        <dbReference type="ARBA" id="ARBA00022692"/>
    </source>
</evidence>
<feature type="transmembrane region" description="Helical" evidence="6">
    <location>
        <begin position="181"/>
        <end position="207"/>
    </location>
</feature>
<proteinExistence type="inferred from homology"/>
<keyword evidence="8" id="KW-1185">Reference proteome</keyword>
<protein>
    <recommendedName>
        <fullName evidence="6">Probable membrane transporter protein</fullName>
    </recommendedName>
</protein>
<evidence type="ECO:0000313" key="7">
    <source>
        <dbReference type="EMBL" id="GGW94794.1"/>
    </source>
</evidence>
<evidence type="ECO:0000256" key="1">
    <source>
        <dbReference type="ARBA" id="ARBA00004141"/>
    </source>
</evidence>
<feature type="transmembrane region" description="Helical" evidence="6">
    <location>
        <begin position="214"/>
        <end position="235"/>
    </location>
</feature>
<name>A0A918JPD2_9ALTE</name>
<feature type="transmembrane region" description="Helical" evidence="6">
    <location>
        <begin position="241"/>
        <end position="260"/>
    </location>
</feature>
<keyword evidence="5 6" id="KW-0472">Membrane</keyword>
<dbReference type="Proteomes" id="UP000631300">
    <property type="component" value="Unassembled WGS sequence"/>
</dbReference>
<comment type="similarity">
    <text evidence="2 6">Belongs to the 4-toluene sulfonate uptake permease (TSUP) (TC 2.A.102) family.</text>
</comment>
<evidence type="ECO:0000256" key="2">
    <source>
        <dbReference type="ARBA" id="ARBA00009142"/>
    </source>
</evidence>
<keyword evidence="4 6" id="KW-1133">Transmembrane helix</keyword>
<dbReference type="InterPro" id="IPR002781">
    <property type="entry name" value="TM_pro_TauE-like"/>
</dbReference>
<dbReference type="PANTHER" id="PTHR43701:SF2">
    <property type="entry name" value="MEMBRANE TRANSPORTER PROTEIN YJNA-RELATED"/>
    <property type="match status" value="1"/>
</dbReference>
<reference evidence="7" key="2">
    <citation type="submission" date="2020-09" db="EMBL/GenBank/DDBJ databases">
        <authorList>
            <person name="Sun Q."/>
            <person name="Kim S."/>
        </authorList>
    </citation>
    <scope>NUCLEOTIDE SEQUENCE</scope>
    <source>
        <strain evidence="7">KCTC 22164</strain>
    </source>
</reference>
<accession>A0A918JPD2</accession>
<feature type="transmembrane region" description="Helical" evidence="6">
    <location>
        <begin position="28"/>
        <end position="53"/>
    </location>
</feature>
<dbReference type="EMBL" id="BMXP01000011">
    <property type="protein sequence ID" value="GGW94794.1"/>
    <property type="molecule type" value="Genomic_DNA"/>
</dbReference>
<dbReference type="GO" id="GO:0005886">
    <property type="term" value="C:plasma membrane"/>
    <property type="evidence" value="ECO:0007669"/>
    <property type="project" value="UniProtKB-SubCell"/>
</dbReference>
<evidence type="ECO:0000313" key="8">
    <source>
        <dbReference type="Proteomes" id="UP000631300"/>
    </source>
</evidence>
<organism evidence="7 8">
    <name type="scientific">Alteromonas halophila</name>
    <dbReference type="NCBI Taxonomy" id="516698"/>
    <lineage>
        <taxon>Bacteria</taxon>
        <taxon>Pseudomonadati</taxon>
        <taxon>Pseudomonadota</taxon>
        <taxon>Gammaproteobacteria</taxon>
        <taxon>Alteromonadales</taxon>
        <taxon>Alteromonadaceae</taxon>
        <taxon>Alteromonas/Salinimonas group</taxon>
        <taxon>Alteromonas</taxon>
    </lineage>
</organism>
<feature type="transmembrane region" description="Helical" evidence="6">
    <location>
        <begin position="99"/>
        <end position="120"/>
    </location>
</feature>
<feature type="transmembrane region" description="Helical" evidence="6">
    <location>
        <begin position="140"/>
        <end position="161"/>
    </location>
</feature>
<gene>
    <name evidence="7" type="ORF">GCM10007391_31280</name>
</gene>